<comment type="caution">
    <text evidence="2">The sequence shown here is derived from an EMBL/GenBank/DDBJ whole genome shotgun (WGS) entry which is preliminary data.</text>
</comment>
<keyword evidence="8" id="KW-1185">Reference proteome</keyword>
<dbReference type="EMBL" id="CAJOBC010000878">
    <property type="protein sequence ID" value="CAF3635131.1"/>
    <property type="molecule type" value="Genomic_DNA"/>
</dbReference>
<dbReference type="EMBL" id="CAJNOQ010000878">
    <property type="protein sequence ID" value="CAF0847482.1"/>
    <property type="molecule type" value="Genomic_DNA"/>
</dbReference>
<organism evidence="2 8">
    <name type="scientific">Didymodactylos carnosus</name>
    <dbReference type="NCBI Taxonomy" id="1234261"/>
    <lineage>
        <taxon>Eukaryota</taxon>
        <taxon>Metazoa</taxon>
        <taxon>Spiralia</taxon>
        <taxon>Gnathifera</taxon>
        <taxon>Rotifera</taxon>
        <taxon>Eurotatoria</taxon>
        <taxon>Bdelloidea</taxon>
        <taxon>Philodinida</taxon>
        <taxon>Philodinidae</taxon>
        <taxon>Didymodactylos</taxon>
    </lineage>
</organism>
<dbReference type="EMBL" id="CAJOBC010000878">
    <property type="protein sequence ID" value="CAF3635232.1"/>
    <property type="molecule type" value="Genomic_DNA"/>
</dbReference>
<evidence type="ECO:0000313" key="8">
    <source>
        <dbReference type="Proteomes" id="UP000663829"/>
    </source>
</evidence>
<evidence type="ECO:0000313" key="2">
    <source>
        <dbReference type="EMBL" id="CAF0847482.1"/>
    </source>
</evidence>
<dbReference type="AlphaFoldDB" id="A0A813VSI1"/>
<keyword evidence="1" id="KW-0472">Membrane</keyword>
<gene>
    <name evidence="2" type="ORF">GPM918_LOCUS5894</name>
    <name evidence="3" type="ORF">GPM918_LOCUS5899</name>
    <name evidence="4" type="ORF">OVA965_LOCUS29019</name>
    <name evidence="5" type="ORF">SRO942_LOCUS5894</name>
    <name evidence="6" type="ORF">SRO942_LOCUS5899</name>
    <name evidence="7" type="ORF">TMI583_LOCUS29783</name>
</gene>
<dbReference type="Proteomes" id="UP000682733">
    <property type="component" value="Unassembled WGS sequence"/>
</dbReference>
<evidence type="ECO:0000313" key="4">
    <source>
        <dbReference type="EMBL" id="CAF1311838.1"/>
    </source>
</evidence>
<feature type="transmembrane region" description="Helical" evidence="1">
    <location>
        <begin position="17"/>
        <end position="35"/>
    </location>
</feature>
<keyword evidence="1" id="KW-0812">Transmembrane</keyword>
<dbReference type="Proteomes" id="UP000677228">
    <property type="component" value="Unassembled WGS sequence"/>
</dbReference>
<evidence type="ECO:0000256" key="1">
    <source>
        <dbReference type="SAM" id="Phobius"/>
    </source>
</evidence>
<dbReference type="Proteomes" id="UP000663829">
    <property type="component" value="Unassembled WGS sequence"/>
</dbReference>
<protein>
    <submittedName>
        <fullName evidence="2">Uncharacterized protein</fullName>
    </submittedName>
</protein>
<evidence type="ECO:0000313" key="7">
    <source>
        <dbReference type="EMBL" id="CAF4120027.1"/>
    </source>
</evidence>
<sequence>MGAQKSTGVRESNLNPLMFHLTTLCFLILGCYWTNAYPQQYRHQQEQHPNEAEDLWEKMPITHDYFKQLYTDNEGTSLRDDVIDSSLDENLNRWHLLEKLCKFYDCPMTQHRRDIITEQDDPRHIIYQSNHDLKKRLSSLFHGIPKFGKRTFSAAFTGIPKFG</sequence>
<dbReference type="EMBL" id="CAJNOQ010000878">
    <property type="protein sequence ID" value="CAF0847583.1"/>
    <property type="molecule type" value="Genomic_DNA"/>
</dbReference>
<accession>A0A813VSI1</accession>
<proteinExistence type="predicted"/>
<dbReference type="Proteomes" id="UP000681722">
    <property type="component" value="Unassembled WGS sequence"/>
</dbReference>
<name>A0A813VSI1_9BILA</name>
<evidence type="ECO:0000313" key="6">
    <source>
        <dbReference type="EMBL" id="CAF3635232.1"/>
    </source>
</evidence>
<dbReference type="PROSITE" id="PS51257">
    <property type="entry name" value="PROKAR_LIPOPROTEIN"/>
    <property type="match status" value="1"/>
</dbReference>
<evidence type="ECO:0000313" key="5">
    <source>
        <dbReference type="EMBL" id="CAF3635131.1"/>
    </source>
</evidence>
<dbReference type="OrthoDB" id="10003862at2759"/>
<reference evidence="2" key="1">
    <citation type="submission" date="2021-02" db="EMBL/GenBank/DDBJ databases">
        <authorList>
            <person name="Nowell W R."/>
        </authorList>
    </citation>
    <scope>NUCLEOTIDE SEQUENCE</scope>
</reference>
<dbReference type="EMBL" id="CAJNOK010020157">
    <property type="protein sequence ID" value="CAF1311838.1"/>
    <property type="molecule type" value="Genomic_DNA"/>
</dbReference>
<evidence type="ECO:0000313" key="3">
    <source>
        <dbReference type="EMBL" id="CAF0847583.1"/>
    </source>
</evidence>
<keyword evidence="1" id="KW-1133">Transmembrane helix</keyword>
<dbReference type="EMBL" id="CAJOBA010041744">
    <property type="protein sequence ID" value="CAF4120027.1"/>
    <property type="molecule type" value="Genomic_DNA"/>
</dbReference>